<accession>A0ABR4DT89</accession>
<reference evidence="1 2" key="1">
    <citation type="submission" date="2024-03" db="EMBL/GenBank/DDBJ databases">
        <title>A high-quality draft genome sequence of Diaporthe vaccinii, a causative agent of upright dieback and viscid rot disease in cranberry plants.</title>
        <authorList>
            <person name="Sarrasin M."/>
            <person name="Lang B.F."/>
            <person name="Burger G."/>
        </authorList>
    </citation>
    <scope>NUCLEOTIDE SEQUENCE [LARGE SCALE GENOMIC DNA]</scope>
    <source>
        <strain evidence="1 2">IS7</strain>
    </source>
</reference>
<evidence type="ECO:0000313" key="2">
    <source>
        <dbReference type="Proteomes" id="UP001600888"/>
    </source>
</evidence>
<comment type="caution">
    <text evidence="1">The sequence shown here is derived from an EMBL/GenBank/DDBJ whole genome shotgun (WGS) entry which is preliminary data.</text>
</comment>
<name>A0ABR4DT89_9PEZI</name>
<dbReference type="EMBL" id="JBAWTH010000179">
    <property type="protein sequence ID" value="KAL2273592.1"/>
    <property type="molecule type" value="Genomic_DNA"/>
</dbReference>
<protein>
    <submittedName>
        <fullName evidence="1">Uncharacterized protein</fullName>
    </submittedName>
</protein>
<gene>
    <name evidence="1" type="ORF">FJTKL_04211</name>
</gene>
<sequence length="167" mass="17951">MYSFRLPFPTTFIIPQNHPLPLPLQSIPIAHAIAAILHCTSPHYTLKSFVHPWVLGGALGVSTGAVSGISLQGGLISGLVSGTALPARPTSVVFRPCAIAEWAQLPQIIHCLVPFQSLLSTESGLLWDLFLSPPPHRFSPVESNTYLGANEVGICPNQNVSQQRDEP</sequence>
<dbReference type="Proteomes" id="UP001600888">
    <property type="component" value="Unassembled WGS sequence"/>
</dbReference>
<proteinExistence type="predicted"/>
<organism evidence="1 2">
    <name type="scientific">Diaporthe vaccinii</name>
    <dbReference type="NCBI Taxonomy" id="105482"/>
    <lineage>
        <taxon>Eukaryota</taxon>
        <taxon>Fungi</taxon>
        <taxon>Dikarya</taxon>
        <taxon>Ascomycota</taxon>
        <taxon>Pezizomycotina</taxon>
        <taxon>Sordariomycetes</taxon>
        <taxon>Sordariomycetidae</taxon>
        <taxon>Diaporthales</taxon>
        <taxon>Diaporthaceae</taxon>
        <taxon>Diaporthe</taxon>
        <taxon>Diaporthe eres species complex</taxon>
    </lineage>
</organism>
<evidence type="ECO:0000313" key="1">
    <source>
        <dbReference type="EMBL" id="KAL2273592.1"/>
    </source>
</evidence>
<keyword evidence="2" id="KW-1185">Reference proteome</keyword>